<keyword evidence="2" id="KW-1185">Reference proteome</keyword>
<sequence length="61" mass="6963">MQAESSCAVTCPFCFQEFSVYAPAPDECPTEWDYDCEVCCRPMLLRFTVDEEAIDAEVKEL</sequence>
<evidence type="ECO:0000313" key="1">
    <source>
        <dbReference type="EMBL" id="WOO39987.1"/>
    </source>
</evidence>
<evidence type="ECO:0000313" key="2">
    <source>
        <dbReference type="Proteomes" id="UP001304300"/>
    </source>
</evidence>
<dbReference type="RefSeq" id="WP_317832060.1">
    <property type="nucleotide sequence ID" value="NZ_CP136920.1"/>
</dbReference>
<dbReference type="Proteomes" id="UP001304300">
    <property type="component" value="Chromosome"/>
</dbReference>
<protein>
    <submittedName>
        <fullName evidence="1">CPXCG motif-containing cysteine-rich protein</fullName>
    </submittedName>
</protein>
<dbReference type="KEGG" id="puo:RZN69_15290"/>
<reference evidence="1 2" key="1">
    <citation type="submission" date="2023-10" db="EMBL/GenBank/DDBJ databases">
        <title>Rubellicoccus peritrichatus gen. nov., sp. nov., isolated from an algae of coral reef tank.</title>
        <authorList>
            <person name="Luo J."/>
        </authorList>
    </citation>
    <scope>NUCLEOTIDE SEQUENCE [LARGE SCALE GENOMIC DNA]</scope>
    <source>
        <strain evidence="1 2">CR14</strain>
    </source>
</reference>
<accession>A0AAQ3L7C5</accession>
<dbReference type="Pfam" id="PF14255">
    <property type="entry name" value="Zn_ribbon_21"/>
    <property type="match status" value="1"/>
</dbReference>
<dbReference type="EMBL" id="CP136920">
    <property type="protein sequence ID" value="WOO39987.1"/>
    <property type="molecule type" value="Genomic_DNA"/>
</dbReference>
<dbReference type="InterPro" id="IPR025990">
    <property type="entry name" value="zinc_ribbon_bacterial"/>
</dbReference>
<name>A0AAQ3L7C5_9BACT</name>
<organism evidence="1 2">
    <name type="scientific">Rubellicoccus peritrichatus</name>
    <dbReference type="NCBI Taxonomy" id="3080537"/>
    <lineage>
        <taxon>Bacteria</taxon>
        <taxon>Pseudomonadati</taxon>
        <taxon>Verrucomicrobiota</taxon>
        <taxon>Opitutia</taxon>
        <taxon>Puniceicoccales</taxon>
        <taxon>Cerasicoccaceae</taxon>
        <taxon>Rubellicoccus</taxon>
    </lineage>
</organism>
<gene>
    <name evidence="1" type="ORF">RZN69_15290</name>
</gene>
<dbReference type="AlphaFoldDB" id="A0AAQ3L7C5"/>
<proteinExistence type="predicted"/>